<keyword evidence="2" id="KW-0328">Glycosyltransferase</keyword>
<dbReference type="InterPro" id="IPR029063">
    <property type="entry name" value="SAM-dependent_MTases_sf"/>
</dbReference>
<dbReference type="Pfam" id="PF03452">
    <property type="entry name" value="Anp1"/>
    <property type="match status" value="1"/>
</dbReference>
<dbReference type="SUPFAM" id="SSF53448">
    <property type="entry name" value="Nucleotide-diphospho-sugar transferases"/>
    <property type="match status" value="1"/>
</dbReference>
<name>A0A0U5JD33_9BACT</name>
<dbReference type="SUPFAM" id="SSF53335">
    <property type="entry name" value="S-adenosyl-L-methionine-dependent methyltransferases"/>
    <property type="match status" value="1"/>
</dbReference>
<proteinExistence type="inferred from homology"/>
<dbReference type="InParanoid" id="A0A0U5JD33"/>
<dbReference type="EMBL" id="LN879502">
    <property type="protein sequence ID" value="CUI17063.1"/>
    <property type="molecule type" value="Genomic_DNA"/>
</dbReference>
<keyword evidence="3 5" id="KW-0808">Transferase</keyword>
<dbReference type="Pfam" id="PF13649">
    <property type="entry name" value="Methyltransf_25"/>
    <property type="match status" value="1"/>
</dbReference>
<evidence type="ECO:0000256" key="2">
    <source>
        <dbReference type="ARBA" id="ARBA00022676"/>
    </source>
</evidence>
<keyword evidence="6" id="KW-1185">Reference proteome</keyword>
<dbReference type="PANTHER" id="PTHR10730">
    <property type="entry name" value="PROCOLLAGEN-LYSINE,2-OXOGLUTARATE 5-DIOXYGENASE/GLYCOSYLTRANSFERASE 25 FAMILY MEMBER"/>
    <property type="match status" value="1"/>
</dbReference>
<gene>
    <name evidence="5" type="ORF">PNK_1451</name>
</gene>
<evidence type="ECO:0000259" key="4">
    <source>
        <dbReference type="Pfam" id="PF13649"/>
    </source>
</evidence>
<evidence type="ECO:0000313" key="6">
    <source>
        <dbReference type="Proteomes" id="UP000069902"/>
    </source>
</evidence>
<comment type="similarity">
    <text evidence="1">Belongs to the glycosyltransferase 25 family.</text>
</comment>
<feature type="domain" description="Methyltransferase" evidence="4">
    <location>
        <begin position="329"/>
        <end position="412"/>
    </location>
</feature>
<dbReference type="Gene3D" id="3.90.550.10">
    <property type="entry name" value="Spore Coat Polysaccharide Biosynthesis Protein SpsA, Chain A"/>
    <property type="match status" value="1"/>
</dbReference>
<dbReference type="InterPro" id="IPR041698">
    <property type="entry name" value="Methyltransf_25"/>
</dbReference>
<dbReference type="Gene3D" id="3.40.50.150">
    <property type="entry name" value="Vaccinia Virus protein VP39"/>
    <property type="match status" value="1"/>
</dbReference>
<accession>A0A0U5JD33</accession>
<evidence type="ECO:0000256" key="1">
    <source>
        <dbReference type="ARBA" id="ARBA00006721"/>
    </source>
</evidence>
<dbReference type="InterPro" id="IPR050757">
    <property type="entry name" value="Collagen_mod_GT25"/>
</dbReference>
<dbReference type="Proteomes" id="UP000069902">
    <property type="component" value="Chromosome cPNK"/>
</dbReference>
<protein>
    <submittedName>
        <fullName evidence="5">Glycosyl transferase family 2 protein</fullName>
    </submittedName>
</protein>
<dbReference type="PATRIC" id="fig|389348.3.peg.1624"/>
<dbReference type="KEGG" id="pnl:PNK_1451"/>
<dbReference type="STRING" id="389348.PNK_1451"/>
<dbReference type="RefSeq" id="WP_269446512.1">
    <property type="nucleotide sequence ID" value="NZ_LN879502.1"/>
</dbReference>
<dbReference type="CDD" id="cd00761">
    <property type="entry name" value="Glyco_tranf_GTA_type"/>
    <property type="match status" value="1"/>
</dbReference>
<dbReference type="PANTHER" id="PTHR10730:SF53">
    <property type="entry name" value="GLYCOSYLTRANSFERASE 25 FAMILY MEMBER"/>
    <property type="match status" value="1"/>
</dbReference>
<dbReference type="AlphaFoldDB" id="A0A0U5JD33"/>
<dbReference type="GO" id="GO:0050211">
    <property type="term" value="F:procollagen galactosyltransferase activity"/>
    <property type="evidence" value="ECO:0007669"/>
    <property type="project" value="TreeGrafter"/>
</dbReference>
<dbReference type="CDD" id="cd02440">
    <property type="entry name" value="AdoMet_MTases"/>
    <property type="match status" value="1"/>
</dbReference>
<evidence type="ECO:0000256" key="3">
    <source>
        <dbReference type="ARBA" id="ARBA00022679"/>
    </source>
</evidence>
<organism evidence="5 6">
    <name type="scientific">Candidatus Protochlamydia naegleriophila</name>
    <dbReference type="NCBI Taxonomy" id="389348"/>
    <lineage>
        <taxon>Bacteria</taxon>
        <taxon>Pseudomonadati</taxon>
        <taxon>Chlamydiota</taxon>
        <taxon>Chlamydiia</taxon>
        <taxon>Parachlamydiales</taxon>
        <taxon>Parachlamydiaceae</taxon>
        <taxon>Candidatus Protochlamydia</taxon>
    </lineage>
</organism>
<dbReference type="InterPro" id="IPR029044">
    <property type="entry name" value="Nucleotide-diphossugar_trans"/>
</dbReference>
<evidence type="ECO:0000313" key="5">
    <source>
        <dbReference type="EMBL" id="CUI17063.1"/>
    </source>
</evidence>
<sequence>MGLGAEESRDDKTVMIAILARNKAHVLPQFLSSIEKLDYDKQLVSLYINTNNNQDATEEIIRDWVKQNEEQYQRVIFEKHEVEDVESTRPHEWTPGRFKILAAIRNKSLEQAKKHQTDYYFVVDCDNFIAPCTLKELIRKDKPIIAPMLKSIPEPVDYYSNFFCAVSDIGYYQDHPDYMKILHRIQRGTFKVPLVHCTYLIKSEYLDRLNYMDGSSQHEFVIFARSARDNHIDQYICNEKNFGVLLHFHKDLSVEEERERIKDIEIENYLKEPLQGNIENVFNCIYDKGIWGRNNKGEGFSGEGSSVENAAQYAKFLEDFIKYNQIESVLDVGCGDWTFSQYIQWGKTRYIGIDVVKSVIDKNLVKFASPTVNFLHCDEQFTDLPSADLVICKDVLQHLPTESIFLFLNQISKFKHCLITNDIDDWSTNKPIQAGDYRSIDLQKPPFNMKGVKILTFRSGYVTKQIFYINNN</sequence>
<reference evidence="6" key="1">
    <citation type="submission" date="2015-09" db="EMBL/GenBank/DDBJ databases">
        <authorList>
            <person name="Bertelli C."/>
        </authorList>
    </citation>
    <scope>NUCLEOTIDE SEQUENCE [LARGE SCALE GENOMIC DNA]</scope>
    <source>
        <strain evidence="6">KNic</strain>
    </source>
</reference>